<sequence length="120" mass="13236">MKEKGMKDEDAGDVLIDQAMLGPGFDQRVGATSDPKPGAYPSYPILIPVVTSNWPGPFPFPPQAATTTFLGKGAKQWRSGDWICAKCNNHNYASRAQCNRRDRWKVGMSGEDHALESWIP</sequence>
<keyword evidence="2" id="KW-1185">Reference proteome</keyword>
<protein>
    <submittedName>
        <fullName evidence="1">P-loop containing nucleoside triphosphate hydrolases superfamily protein</fullName>
    </submittedName>
</protein>
<dbReference type="InterPro" id="IPR036443">
    <property type="entry name" value="Znf_RanBP2_sf"/>
</dbReference>
<dbReference type="Gene3D" id="4.10.1060.10">
    <property type="entry name" value="Zinc finger, RanBP2-type"/>
    <property type="match status" value="1"/>
</dbReference>
<keyword evidence="1" id="KW-0378">Hydrolase</keyword>
<dbReference type="EMBL" id="VEPZ02001693">
    <property type="protein sequence ID" value="KAE8662882.1"/>
    <property type="molecule type" value="Genomic_DNA"/>
</dbReference>
<gene>
    <name evidence="1" type="ORF">F3Y22_tig00113124pilonHSYRG00298</name>
</gene>
<dbReference type="Proteomes" id="UP000436088">
    <property type="component" value="Unassembled WGS sequence"/>
</dbReference>
<dbReference type="AlphaFoldDB" id="A0A6A2WPY7"/>
<evidence type="ECO:0000313" key="1">
    <source>
        <dbReference type="EMBL" id="KAE8662882.1"/>
    </source>
</evidence>
<name>A0A6A2WPY7_HIBSY</name>
<comment type="caution">
    <text evidence="1">The sequence shown here is derived from an EMBL/GenBank/DDBJ whole genome shotgun (WGS) entry which is preliminary data.</text>
</comment>
<organism evidence="1 2">
    <name type="scientific">Hibiscus syriacus</name>
    <name type="common">Rose of Sharon</name>
    <dbReference type="NCBI Taxonomy" id="106335"/>
    <lineage>
        <taxon>Eukaryota</taxon>
        <taxon>Viridiplantae</taxon>
        <taxon>Streptophyta</taxon>
        <taxon>Embryophyta</taxon>
        <taxon>Tracheophyta</taxon>
        <taxon>Spermatophyta</taxon>
        <taxon>Magnoliopsida</taxon>
        <taxon>eudicotyledons</taxon>
        <taxon>Gunneridae</taxon>
        <taxon>Pentapetalae</taxon>
        <taxon>rosids</taxon>
        <taxon>malvids</taxon>
        <taxon>Malvales</taxon>
        <taxon>Malvaceae</taxon>
        <taxon>Malvoideae</taxon>
        <taxon>Hibiscus</taxon>
    </lineage>
</organism>
<reference evidence="1" key="1">
    <citation type="submission" date="2019-09" db="EMBL/GenBank/DDBJ databases">
        <title>Draft genome information of white flower Hibiscus syriacus.</title>
        <authorList>
            <person name="Kim Y.-M."/>
        </authorList>
    </citation>
    <scope>NUCLEOTIDE SEQUENCE [LARGE SCALE GENOMIC DNA]</scope>
    <source>
        <strain evidence="1">YM2019G1</strain>
    </source>
</reference>
<accession>A0A6A2WPY7</accession>
<proteinExistence type="predicted"/>
<dbReference type="GO" id="GO:0016787">
    <property type="term" value="F:hydrolase activity"/>
    <property type="evidence" value="ECO:0007669"/>
    <property type="project" value="UniProtKB-KW"/>
</dbReference>
<evidence type="ECO:0000313" key="2">
    <source>
        <dbReference type="Proteomes" id="UP000436088"/>
    </source>
</evidence>
<dbReference type="SUPFAM" id="SSF90209">
    <property type="entry name" value="Ran binding protein zinc finger-like"/>
    <property type="match status" value="1"/>
</dbReference>